<keyword evidence="3" id="KW-1185">Reference proteome</keyword>
<dbReference type="EMBL" id="MKGL01000995">
    <property type="protein sequence ID" value="RNE94964.1"/>
    <property type="molecule type" value="Genomic_DNA"/>
</dbReference>
<reference evidence="2 3" key="1">
    <citation type="journal article" date="2018" name="BMC Genomics">
        <title>Genomic comparison of Trypanosoma conorhini and Trypanosoma rangeli to Trypanosoma cruzi strains of high and low virulence.</title>
        <authorList>
            <person name="Bradwell K.R."/>
            <person name="Koparde V.N."/>
            <person name="Matveyev A.V."/>
            <person name="Serrano M.G."/>
            <person name="Alves J.M."/>
            <person name="Parikh H."/>
            <person name="Huang B."/>
            <person name="Lee V."/>
            <person name="Espinosa-Alvarez O."/>
            <person name="Ortiz P.A."/>
            <person name="Costa-Martins A.G."/>
            <person name="Teixeira M.M."/>
            <person name="Buck G.A."/>
        </authorList>
    </citation>
    <scope>NUCLEOTIDE SEQUENCE [LARGE SCALE GENOMIC DNA]</scope>
    <source>
        <strain evidence="2 3">AM80</strain>
    </source>
</reference>
<protein>
    <submittedName>
        <fullName evidence="2">Uncharacterized protein</fullName>
    </submittedName>
</protein>
<evidence type="ECO:0000313" key="2">
    <source>
        <dbReference type="EMBL" id="RNE94964.1"/>
    </source>
</evidence>
<feature type="region of interest" description="Disordered" evidence="1">
    <location>
        <begin position="1"/>
        <end position="38"/>
    </location>
</feature>
<comment type="caution">
    <text evidence="2">The sequence shown here is derived from an EMBL/GenBank/DDBJ whole genome shotgun (WGS) entry which is preliminary data.</text>
</comment>
<feature type="region of interest" description="Disordered" evidence="1">
    <location>
        <begin position="56"/>
        <end position="142"/>
    </location>
</feature>
<dbReference type="AlphaFoldDB" id="A0A422MP25"/>
<proteinExistence type="predicted"/>
<organism evidence="2 3">
    <name type="scientific">Trypanosoma rangeli</name>
    <dbReference type="NCBI Taxonomy" id="5698"/>
    <lineage>
        <taxon>Eukaryota</taxon>
        <taxon>Discoba</taxon>
        <taxon>Euglenozoa</taxon>
        <taxon>Kinetoplastea</taxon>
        <taxon>Metakinetoplastina</taxon>
        <taxon>Trypanosomatida</taxon>
        <taxon>Trypanosomatidae</taxon>
        <taxon>Trypanosoma</taxon>
        <taxon>Herpetosoma</taxon>
    </lineage>
</organism>
<sequence length="142" mass="15533">MSGALGKRVGAPRTVRGFSSAWPARTLPGRVSPPPYAPLRTGRLGLGVRLTPRGAPAALRLPNSPYHPKNFLKKNGEPKPLAYRCRGEKMAKRKRERLPQPFAPRSSATQSAPSYPLIRLDPKSTSTHTNPRENGIVVSFET</sequence>
<accession>A0A422MP25</accession>
<dbReference type="Proteomes" id="UP000283634">
    <property type="component" value="Unassembled WGS sequence"/>
</dbReference>
<dbReference type="RefSeq" id="XP_029233066.1">
    <property type="nucleotide sequence ID" value="XM_029387091.1"/>
</dbReference>
<evidence type="ECO:0000256" key="1">
    <source>
        <dbReference type="SAM" id="MobiDB-lite"/>
    </source>
</evidence>
<gene>
    <name evidence="2" type="ORF">TraAM80_10475</name>
</gene>
<name>A0A422MP25_TRYRA</name>
<evidence type="ECO:0000313" key="3">
    <source>
        <dbReference type="Proteomes" id="UP000283634"/>
    </source>
</evidence>
<dbReference type="GeneID" id="40334408"/>